<dbReference type="Pfam" id="PF00053">
    <property type="entry name" value="EGF_laminin"/>
    <property type="match status" value="4"/>
</dbReference>
<dbReference type="Proteomes" id="UP000316079">
    <property type="component" value="Unassembled WGS sequence"/>
</dbReference>
<organism evidence="12 13">
    <name type="scientific">Danionella cerebrum</name>
    <dbReference type="NCBI Taxonomy" id="2873325"/>
    <lineage>
        <taxon>Eukaryota</taxon>
        <taxon>Metazoa</taxon>
        <taxon>Chordata</taxon>
        <taxon>Craniata</taxon>
        <taxon>Vertebrata</taxon>
        <taxon>Euteleostomi</taxon>
        <taxon>Actinopterygii</taxon>
        <taxon>Neopterygii</taxon>
        <taxon>Teleostei</taxon>
        <taxon>Ostariophysi</taxon>
        <taxon>Cypriniformes</taxon>
        <taxon>Danionidae</taxon>
        <taxon>Danioninae</taxon>
        <taxon>Danionella</taxon>
    </lineage>
</organism>
<dbReference type="SMART" id="SM00281">
    <property type="entry name" value="LamB"/>
    <property type="match status" value="1"/>
</dbReference>
<dbReference type="CDD" id="cd00055">
    <property type="entry name" value="EGF_Lam"/>
    <property type="match status" value="4"/>
</dbReference>
<feature type="coiled-coil region" evidence="9">
    <location>
        <begin position="735"/>
        <end position="783"/>
    </location>
</feature>
<dbReference type="InterPro" id="IPR050440">
    <property type="entry name" value="Laminin/Netrin_ECM"/>
</dbReference>
<comment type="caution">
    <text evidence="12">The sequence shown here is derived from an EMBL/GenBank/DDBJ whole genome shotgun (WGS) entry which is preliminary data.</text>
</comment>
<evidence type="ECO:0000256" key="4">
    <source>
        <dbReference type="ARBA" id="ARBA00022869"/>
    </source>
</evidence>
<keyword evidence="2" id="KW-0732">Signal</keyword>
<evidence type="ECO:0008006" key="14">
    <source>
        <dbReference type="Google" id="ProtNLM"/>
    </source>
</evidence>
<accession>A0A553RPY3</accession>
<evidence type="ECO:0000256" key="1">
    <source>
        <dbReference type="ARBA" id="ARBA00004302"/>
    </source>
</evidence>
<dbReference type="InterPro" id="IPR000034">
    <property type="entry name" value="Laminin_IV"/>
</dbReference>
<dbReference type="PANTHER" id="PTHR10574">
    <property type="entry name" value="NETRIN/LAMININ-RELATED"/>
    <property type="match status" value="1"/>
</dbReference>
<feature type="non-terminal residue" evidence="12">
    <location>
        <position position="1"/>
    </location>
</feature>
<dbReference type="PROSITE" id="PS01248">
    <property type="entry name" value="EGF_LAM_1"/>
    <property type="match status" value="2"/>
</dbReference>
<keyword evidence="5 8" id="KW-1015">Disulfide bond</keyword>
<dbReference type="GO" id="GO:0005576">
    <property type="term" value="C:extracellular region"/>
    <property type="evidence" value="ECO:0007669"/>
    <property type="project" value="UniProtKB-ARBA"/>
</dbReference>
<evidence type="ECO:0000259" key="10">
    <source>
        <dbReference type="PROSITE" id="PS50027"/>
    </source>
</evidence>
<proteinExistence type="predicted"/>
<dbReference type="GO" id="GO:0009887">
    <property type="term" value="P:animal organ morphogenesis"/>
    <property type="evidence" value="ECO:0007669"/>
    <property type="project" value="TreeGrafter"/>
</dbReference>
<evidence type="ECO:0000256" key="2">
    <source>
        <dbReference type="ARBA" id="ARBA00022729"/>
    </source>
</evidence>
<gene>
    <name evidence="12" type="ORF">DNTS_029928</name>
</gene>
<dbReference type="Gene3D" id="2.170.300.10">
    <property type="entry name" value="Tie2 ligand-binding domain superfamily"/>
    <property type="match status" value="1"/>
</dbReference>
<evidence type="ECO:0000256" key="6">
    <source>
        <dbReference type="ARBA" id="ARBA00023180"/>
    </source>
</evidence>
<feature type="coiled-coil region" evidence="9">
    <location>
        <begin position="550"/>
        <end position="615"/>
    </location>
</feature>
<evidence type="ECO:0000313" key="13">
    <source>
        <dbReference type="Proteomes" id="UP000316079"/>
    </source>
</evidence>
<evidence type="ECO:0000256" key="5">
    <source>
        <dbReference type="ARBA" id="ARBA00023157"/>
    </source>
</evidence>
<reference evidence="12 13" key="1">
    <citation type="journal article" date="2019" name="Sci. Data">
        <title>Hybrid genome assembly and annotation of Danionella translucida.</title>
        <authorList>
            <person name="Kadobianskyi M."/>
            <person name="Schulze L."/>
            <person name="Schuelke M."/>
            <person name="Judkewitz B."/>
        </authorList>
    </citation>
    <scope>NUCLEOTIDE SEQUENCE [LARGE SCALE GENOMIC DNA]</scope>
    <source>
        <strain evidence="12 13">Bolton</strain>
    </source>
</reference>
<dbReference type="Pfam" id="PF00052">
    <property type="entry name" value="Laminin_B"/>
    <property type="match status" value="1"/>
</dbReference>
<dbReference type="InterPro" id="IPR002049">
    <property type="entry name" value="LE_dom"/>
</dbReference>
<feature type="disulfide bond" evidence="8">
    <location>
        <begin position="39"/>
        <end position="51"/>
    </location>
</feature>
<evidence type="ECO:0000256" key="8">
    <source>
        <dbReference type="PROSITE-ProRule" id="PRU00460"/>
    </source>
</evidence>
<feature type="disulfide bond" evidence="8">
    <location>
        <begin position="59"/>
        <end position="68"/>
    </location>
</feature>
<feature type="disulfide bond" evidence="8">
    <location>
        <begin position="477"/>
        <end position="486"/>
    </location>
</feature>
<dbReference type="PROSITE" id="PS51115">
    <property type="entry name" value="LAMININ_IVA"/>
    <property type="match status" value="1"/>
</dbReference>
<dbReference type="Gene3D" id="2.10.25.10">
    <property type="entry name" value="Laminin"/>
    <property type="match status" value="2"/>
</dbReference>
<keyword evidence="4" id="KW-0272">Extracellular matrix</keyword>
<keyword evidence="7 8" id="KW-0424">Laminin EGF-like domain</keyword>
<keyword evidence="6" id="KW-0325">Glycoprotein</keyword>
<keyword evidence="4" id="KW-0964">Secreted</keyword>
<dbReference type="AlphaFoldDB" id="A0A553RPY3"/>
<dbReference type="GO" id="GO:0005604">
    <property type="term" value="C:basement membrane"/>
    <property type="evidence" value="ECO:0007669"/>
    <property type="project" value="UniProtKB-SubCell"/>
</dbReference>
<dbReference type="STRING" id="623744.A0A553RPY3"/>
<feature type="domain" description="Laminin EGF-like" evidence="10">
    <location>
        <begin position="453"/>
        <end position="504"/>
    </location>
</feature>
<dbReference type="OrthoDB" id="430826at2759"/>
<keyword evidence="9" id="KW-0175">Coiled coil</keyword>
<evidence type="ECO:0000259" key="11">
    <source>
        <dbReference type="PROSITE" id="PS51115"/>
    </source>
</evidence>
<feature type="domain" description="Laminin EGF-like" evidence="10">
    <location>
        <begin position="39"/>
        <end position="84"/>
    </location>
</feature>
<dbReference type="GO" id="GO:0009888">
    <property type="term" value="P:tissue development"/>
    <property type="evidence" value="ECO:0007669"/>
    <property type="project" value="TreeGrafter"/>
</dbReference>
<comment type="caution">
    <text evidence="8">Lacks conserved residue(s) required for the propagation of feature annotation.</text>
</comment>
<feature type="domain" description="Laminin IV type A" evidence="11">
    <location>
        <begin position="133"/>
        <end position="335"/>
    </location>
</feature>
<keyword evidence="4" id="KW-0084">Basement membrane</keyword>
<evidence type="ECO:0000256" key="3">
    <source>
        <dbReference type="ARBA" id="ARBA00022737"/>
    </source>
</evidence>
<dbReference type="PROSITE" id="PS50027">
    <property type="entry name" value="EGF_LAM_2"/>
    <property type="match status" value="2"/>
</dbReference>
<protein>
    <recommendedName>
        <fullName evidence="14">Laminin EGF-like domain-containing protein</fullName>
    </recommendedName>
</protein>
<dbReference type="SMART" id="SM00180">
    <property type="entry name" value="EGF_Lam"/>
    <property type="match status" value="5"/>
</dbReference>
<evidence type="ECO:0000256" key="9">
    <source>
        <dbReference type="SAM" id="Coils"/>
    </source>
</evidence>
<comment type="subcellular location">
    <subcellularLocation>
        <location evidence="1">Secreted</location>
        <location evidence="1">Extracellular space</location>
        <location evidence="1">Extracellular matrix</location>
        <location evidence="1">Basement membrane</location>
    </subcellularLocation>
</comment>
<dbReference type="FunFam" id="2.10.25.10:FF:000051">
    <property type="entry name" value="Laminin subunit alpha 4"/>
    <property type="match status" value="1"/>
</dbReference>
<dbReference type="SUPFAM" id="SSF57196">
    <property type="entry name" value="EGF/Laminin"/>
    <property type="match status" value="2"/>
</dbReference>
<keyword evidence="3" id="KW-0677">Repeat</keyword>
<feature type="coiled-coil region" evidence="9">
    <location>
        <begin position="940"/>
        <end position="978"/>
    </location>
</feature>
<keyword evidence="13" id="KW-1185">Reference proteome</keyword>
<name>A0A553RPY3_9TELE</name>
<dbReference type="FunFam" id="2.10.25.10:FF:000188">
    <property type="entry name" value="Laminin subunit gamma 2"/>
    <property type="match status" value="1"/>
</dbReference>
<sequence>ADELGLHCINCQGNTRGRHCESCKEGFYHQRAGEDCLPCNCNIAGSQGPACNHEGLCTCKYGINGDKCDRCHDGSPVTPSGCQSLRGSCRSRYNGHLTYNTEECLPCFCNGHSSVCTAATGYSVNNISSTFENDPEGWWVTTAQGGNPPQVLFRWSPTHKDLEVISKEVLPVYLSAPASFLGNQALSYGQTLSFSLRLVKGVRHPSVSDVILEGAGFKVSASLGDLRTVVPCGKKKTYTFRLDEQLSSKWKPQLSSTEFQTLLSNLTAVKIRDVAIWTTSPWCHPKWVLAPLHSGSKSAYVLLAMMGCFVNAVPTDTKDVFQTKASEAPVIRVDHVIQKQSCFSQKSEMKGSYYAYLTGGCYSADETQNLQMCPTGYYMNHQQSSFCQKCPCPEGEGCYVISGSGKVMCSRCPRGIIGENFKSVPGSSCESCAEGFYGDPVGVFGPPKQCQPCQCNGHTDQNAINICDRRTGECRKCPNHRTGSKCENCEDGYYHSNPTKPCQACKCDQQGSESNSCNDKGQCTCKDGYDGLMCEKSTCPSCFYPVKRKIEVYEEKLKEMEDLLKGFDEAPVSNTRMEEGIKAAEAMMQTMEIRAKDLTNTEKQLQDKLANISRSQLREEWNMEALLTAVEGIRKKDEKYRTEVSLIQKLISGIRLKLQEAKQDFQLIEIPSGDGWPDDGTFSDLLKKATDLAEQHQSEAAAIETIAASSLSDSKKAFDLLSGVINRENTVKGEIKNIKRKYEAEVNLAVELEKKASELTGGAAKEKKESERIFKQLSDLEKKLPQLLAVDITGVISMFDHLKGMVEDNLSDYQDFQQSMIEDKLLSRAIAAEAVKNRSLEIFAKNKQNLDKTLKTLKDFDGQIGVYKDSADAAIRKLSVINGTIQMAVADNNLTQEILDVVADLSGDTQQNIDNLTNTAPKLEYLTKSLPPSSEVLEAATKLQKDVDALTTEALDTRERLNDEKNRRTTQMNEVQNVVLESTGALEKAKSAREAVNDTLQAIADIMKSIGTPGRVESKRVSELQKAIAAGRSRVEQELKPKLRELEIKEAQQRRNIAGMIHDIDTILDDIANLEEIHKSIPDGCYNIPPIEMP</sequence>
<evidence type="ECO:0000313" key="12">
    <source>
        <dbReference type="EMBL" id="TRZ04245.1"/>
    </source>
</evidence>
<dbReference type="EMBL" id="SRMA01000856">
    <property type="protein sequence ID" value="TRZ04245.1"/>
    <property type="molecule type" value="Genomic_DNA"/>
</dbReference>
<evidence type="ECO:0000256" key="7">
    <source>
        <dbReference type="ARBA" id="ARBA00023292"/>
    </source>
</evidence>
<dbReference type="PANTHER" id="PTHR10574:SF270">
    <property type="entry name" value="LAMININ SUBUNIT GAMMA-1"/>
    <property type="match status" value="1"/>
</dbReference>